<dbReference type="EMBL" id="CAJGYO010000019">
    <property type="protein sequence ID" value="CAD6340433.1"/>
    <property type="molecule type" value="Genomic_DNA"/>
</dbReference>
<proteinExistence type="predicted"/>
<dbReference type="InterPro" id="IPR044534">
    <property type="entry name" value="TTL1-4"/>
</dbReference>
<evidence type="ECO:0000313" key="1">
    <source>
        <dbReference type="EMBL" id="CAD6340433.1"/>
    </source>
</evidence>
<keyword evidence="2" id="KW-1185">Reference proteome</keyword>
<dbReference type="Proteomes" id="UP000604825">
    <property type="component" value="Unassembled WGS sequence"/>
</dbReference>
<dbReference type="AlphaFoldDB" id="A0A811SG87"/>
<gene>
    <name evidence="1" type="ORF">NCGR_LOCUS64531</name>
</gene>
<dbReference type="PANTHER" id="PTHR46050:SF4">
    <property type="entry name" value="OS05G0587300 PROTEIN"/>
    <property type="match status" value="1"/>
</dbReference>
<evidence type="ECO:0000313" key="2">
    <source>
        <dbReference type="Proteomes" id="UP000604825"/>
    </source>
</evidence>
<reference evidence="1" key="1">
    <citation type="submission" date="2020-10" db="EMBL/GenBank/DDBJ databases">
        <authorList>
            <person name="Han B."/>
            <person name="Lu T."/>
            <person name="Zhao Q."/>
            <person name="Huang X."/>
            <person name="Zhao Y."/>
        </authorList>
    </citation>
    <scope>NUCLEOTIDE SEQUENCE</scope>
</reference>
<dbReference type="SUPFAM" id="SSF48452">
    <property type="entry name" value="TPR-like"/>
    <property type="match status" value="1"/>
</dbReference>
<protein>
    <submittedName>
        <fullName evidence="1">Uncharacterized protein</fullName>
    </submittedName>
</protein>
<dbReference type="GO" id="GO:0005737">
    <property type="term" value="C:cytoplasm"/>
    <property type="evidence" value="ECO:0007669"/>
    <property type="project" value="TreeGrafter"/>
</dbReference>
<dbReference type="InterPro" id="IPR011990">
    <property type="entry name" value="TPR-like_helical_dom_sf"/>
</dbReference>
<organism evidence="1 2">
    <name type="scientific">Miscanthus lutarioriparius</name>
    <dbReference type="NCBI Taxonomy" id="422564"/>
    <lineage>
        <taxon>Eukaryota</taxon>
        <taxon>Viridiplantae</taxon>
        <taxon>Streptophyta</taxon>
        <taxon>Embryophyta</taxon>
        <taxon>Tracheophyta</taxon>
        <taxon>Spermatophyta</taxon>
        <taxon>Magnoliopsida</taxon>
        <taxon>Liliopsida</taxon>
        <taxon>Poales</taxon>
        <taxon>Poaceae</taxon>
        <taxon>PACMAD clade</taxon>
        <taxon>Panicoideae</taxon>
        <taxon>Andropogonodae</taxon>
        <taxon>Andropogoneae</taxon>
        <taxon>Saccharinae</taxon>
        <taxon>Miscanthus</taxon>
    </lineage>
</organism>
<comment type="caution">
    <text evidence="1">The sequence shown here is derived from an EMBL/GenBank/DDBJ whole genome shotgun (WGS) entry which is preliminary data.</text>
</comment>
<dbReference type="PANTHER" id="PTHR46050">
    <property type="entry name" value="TPR REPEAT-CONTAINING THIOREDOXIN"/>
    <property type="match status" value="1"/>
</dbReference>
<accession>A0A811SG87</accession>
<name>A0A811SG87_9POAL</name>
<dbReference type="OrthoDB" id="1747110at2759"/>
<sequence>MGTLDQPPVGARNMQDLIWGKDVAIKVIPKAKRLGHIDAVLSAILLESDFSFCMLKALLCSVGIVCDHVRTVENGSFSHLHNDSRPYYNSASLPSMPPKVSGMSADSYVHIVQAQVDMAFERFDSAVALAEKTWLIDRVNSEVEVILNNGKDLSKAGKFAEASVAYGEGLKYEPSNPELYLLIVRSSHLALLCYCIL</sequence>